<dbReference type="Pfam" id="PF07501">
    <property type="entry name" value="G5"/>
    <property type="match status" value="1"/>
</dbReference>
<dbReference type="PANTHER" id="PTHR39160">
    <property type="entry name" value="CELL WALL-BINDING PROTEIN YOCH"/>
    <property type="match status" value="1"/>
</dbReference>
<evidence type="ECO:0000313" key="5">
    <source>
        <dbReference type="EMBL" id="KAB2582609.1"/>
    </source>
</evidence>
<dbReference type="InterPro" id="IPR011098">
    <property type="entry name" value="G5_dom"/>
</dbReference>
<dbReference type="InterPro" id="IPR007137">
    <property type="entry name" value="DUF348"/>
</dbReference>
<proteinExistence type="inferred from homology"/>
<protein>
    <submittedName>
        <fullName evidence="5">Resuscitation-promoting factor</fullName>
    </submittedName>
    <submittedName>
        <fullName evidence="6">Transglycosylase family protein</fullName>
    </submittedName>
</protein>
<dbReference type="GeneID" id="57485743"/>
<dbReference type="EMBL" id="CP124545">
    <property type="protein sequence ID" value="WGV48084.2"/>
    <property type="molecule type" value="Genomic_DNA"/>
</dbReference>
<dbReference type="Gene3D" id="2.20.230.10">
    <property type="entry name" value="Resuscitation-promoting factor rpfb"/>
    <property type="match status" value="1"/>
</dbReference>
<name>A0A1F2PYA5_RHOER</name>
<reference evidence="5 7" key="1">
    <citation type="journal article" date="2017" name="Poromechanics V (2013)">
        <title>Genomic Characterization of the Arsenic-Tolerant Actinobacterium, &lt;i&gt;Rhodococcus erythropolis&lt;/i&gt; S43.</title>
        <authorList>
            <person name="Retamal-Morales G."/>
            <person name="Mehnert M."/>
            <person name="Schwabe R."/>
            <person name="Tischler D."/>
            <person name="Schloemann M."/>
            <person name="Levican G.J."/>
        </authorList>
    </citation>
    <scope>NUCLEOTIDE SEQUENCE [LARGE SCALE GENOMIC DNA]</scope>
    <source>
        <strain evidence="5 7">S43</strain>
    </source>
</reference>
<evidence type="ECO:0000256" key="1">
    <source>
        <dbReference type="ARBA" id="ARBA00010830"/>
    </source>
</evidence>
<comment type="similarity">
    <text evidence="1">Belongs to the transglycosylase family. Rpf subfamily.</text>
</comment>
<dbReference type="InterPro" id="IPR023346">
    <property type="entry name" value="Lysozyme-like_dom_sf"/>
</dbReference>
<dbReference type="Pfam" id="PF03990">
    <property type="entry name" value="DUF348"/>
    <property type="match status" value="3"/>
</dbReference>
<keyword evidence="3" id="KW-0378">Hydrolase</keyword>
<gene>
    <name evidence="5" type="ORF">BS297_24900</name>
    <name evidence="6" type="ORF">QIE55_21445</name>
</gene>
<dbReference type="PROSITE" id="PS51109">
    <property type="entry name" value="G5"/>
    <property type="match status" value="1"/>
</dbReference>
<evidence type="ECO:0000256" key="3">
    <source>
        <dbReference type="ARBA" id="ARBA00022801"/>
    </source>
</evidence>
<dbReference type="Pfam" id="PF06737">
    <property type="entry name" value="Transglycosylas"/>
    <property type="match status" value="1"/>
</dbReference>
<dbReference type="SMART" id="SM01208">
    <property type="entry name" value="G5"/>
    <property type="match status" value="1"/>
</dbReference>
<dbReference type="EMBL" id="MRBO01000662">
    <property type="protein sequence ID" value="KAB2582609.1"/>
    <property type="molecule type" value="Genomic_DNA"/>
</dbReference>
<dbReference type="Gene3D" id="1.10.530.10">
    <property type="match status" value="1"/>
</dbReference>
<reference evidence="6" key="2">
    <citation type="submission" date="2023-08" db="EMBL/GenBank/DDBJ databases">
        <title>Isolation and Characterization of Rhodococcus erythropolis MGMM8.</title>
        <authorList>
            <person name="Diabankana R.G.C."/>
            <person name="Afordoanyi D.M."/>
            <person name="Validov S.Z."/>
        </authorList>
    </citation>
    <scope>NUCLEOTIDE SEQUENCE</scope>
    <source>
        <strain evidence="6">MGMM8</strain>
    </source>
</reference>
<sequence length="375" mass="39526">MSPFAKINSTRSPLLYSAIAALLLTVLVGGVLAVVRHKTITLDVDGEQIHLSTMSTNVDGALEDAGYPIGDKDAVAPAADASLSDGDTVVLRRAREITLTVDGQPQKLWTTALTVDDALKQLDVSADVHVSASRSQRLPLDGAALDVLTPVVAKLVDGANAAADVRIAAPTVGEFLTANGTPLEQSDTVVPAADAPLTEGLEVTVTRNRTENKVETLPLDPPDQRIEDPTMNQSRTIVENPGVPGVRDVTFAVNLVNGVEAGRTQVSETITTPAQPKVVRVGTKPGTEVPPVENGSTWDALAQCEATGNWAINTGNGFYGGVQFDQNTWERQGGLKYAPRADLATREEQIAIATQTQRTQGWGAWPSCSGRLGLG</sequence>
<evidence type="ECO:0000256" key="2">
    <source>
        <dbReference type="ARBA" id="ARBA00022729"/>
    </source>
</evidence>
<dbReference type="SUPFAM" id="SSF53955">
    <property type="entry name" value="Lysozyme-like"/>
    <property type="match status" value="1"/>
</dbReference>
<dbReference type="SMR" id="A0A1F2PYA5"/>
<keyword evidence="2" id="KW-0732">Signal</keyword>
<dbReference type="PANTHER" id="PTHR39160:SF4">
    <property type="entry name" value="RESUSCITATION-PROMOTING FACTOR RPFB"/>
    <property type="match status" value="1"/>
</dbReference>
<dbReference type="OMA" id="ASPWPHC"/>
<dbReference type="InterPro" id="IPR010618">
    <property type="entry name" value="RPF"/>
</dbReference>
<dbReference type="RefSeq" id="WP_020908607.1">
    <property type="nucleotide sequence ID" value="NZ_BHXB01000001.1"/>
</dbReference>
<evidence type="ECO:0000313" key="6">
    <source>
        <dbReference type="EMBL" id="WGV48084.2"/>
    </source>
</evidence>
<dbReference type="Proteomes" id="UP000325576">
    <property type="component" value="Unassembled WGS sequence"/>
</dbReference>
<dbReference type="InterPro" id="IPR051933">
    <property type="entry name" value="Resuscitation_pf_RpfB"/>
</dbReference>
<evidence type="ECO:0000259" key="4">
    <source>
        <dbReference type="PROSITE" id="PS51109"/>
    </source>
</evidence>
<dbReference type="GO" id="GO:0016787">
    <property type="term" value="F:hydrolase activity"/>
    <property type="evidence" value="ECO:0007669"/>
    <property type="project" value="UniProtKB-KW"/>
</dbReference>
<feature type="domain" description="G5" evidence="4">
    <location>
        <begin position="205"/>
        <end position="285"/>
    </location>
</feature>
<organism evidence="5 7">
    <name type="scientific">Rhodococcus erythropolis</name>
    <name type="common">Arthrobacter picolinophilus</name>
    <dbReference type="NCBI Taxonomy" id="1833"/>
    <lineage>
        <taxon>Bacteria</taxon>
        <taxon>Bacillati</taxon>
        <taxon>Actinomycetota</taxon>
        <taxon>Actinomycetes</taxon>
        <taxon>Mycobacteriales</taxon>
        <taxon>Nocardiaceae</taxon>
        <taxon>Rhodococcus</taxon>
        <taxon>Rhodococcus erythropolis group</taxon>
    </lineage>
</organism>
<evidence type="ECO:0000313" key="7">
    <source>
        <dbReference type="Proteomes" id="UP000325576"/>
    </source>
</evidence>
<dbReference type="AlphaFoldDB" id="A0A1F2PYA5"/>
<accession>A0A1F2PYA5</accession>
<dbReference type="Proteomes" id="UP001230933">
    <property type="component" value="Chromosome"/>
</dbReference>
<dbReference type="CDD" id="cd13925">
    <property type="entry name" value="RPF"/>
    <property type="match status" value="1"/>
</dbReference>